<keyword evidence="9" id="KW-1185">Reference proteome</keyword>
<protein>
    <recommendedName>
        <fullName evidence="2">26S proteasome non-ATPase regulatory subunit 8</fullName>
    </recommendedName>
    <alternativeName>
        <fullName evidence="5">26S proteasome regulatory subunit RPN12</fullName>
    </alternativeName>
</protein>
<keyword evidence="3" id="KW-0647">Proteasome</keyword>
<organism evidence="8 9">
    <name type="scientific">Helobdella robusta</name>
    <name type="common">Californian leech</name>
    <dbReference type="NCBI Taxonomy" id="6412"/>
    <lineage>
        <taxon>Eukaryota</taxon>
        <taxon>Metazoa</taxon>
        <taxon>Spiralia</taxon>
        <taxon>Lophotrochozoa</taxon>
        <taxon>Annelida</taxon>
        <taxon>Clitellata</taxon>
        <taxon>Hirudinea</taxon>
        <taxon>Rhynchobdellida</taxon>
        <taxon>Glossiphoniidae</taxon>
        <taxon>Helobdella</taxon>
    </lineage>
</organism>
<accession>T1FPT8</accession>
<evidence type="ECO:0000313" key="7">
    <source>
        <dbReference type="EMBL" id="ESO06144.1"/>
    </source>
</evidence>
<evidence type="ECO:0000313" key="8">
    <source>
        <dbReference type="EnsemblMetazoa" id="HelroP188276"/>
    </source>
</evidence>
<dbReference type="PANTHER" id="PTHR12387">
    <property type="entry name" value="26S PROTEASOME NON-ATPASE REGULATORY SUBUNIT 8"/>
    <property type="match status" value="1"/>
</dbReference>
<dbReference type="PROSITE" id="PS50250">
    <property type="entry name" value="PCI"/>
    <property type="match status" value="1"/>
</dbReference>
<dbReference type="OMA" id="HIMDGYF"/>
<dbReference type="FunCoup" id="T1FPT8">
    <property type="interactions" value="1806"/>
</dbReference>
<dbReference type="InterPro" id="IPR033464">
    <property type="entry name" value="CSN8_PSD8_EIF3K"/>
</dbReference>
<dbReference type="FunFam" id="1.25.40.990:FF:000001">
    <property type="entry name" value="26S proteasome non-ATPase regulatory subunit"/>
    <property type="match status" value="1"/>
</dbReference>
<dbReference type="STRING" id="6412.T1FPT8"/>
<dbReference type="PANTHER" id="PTHR12387:SF0">
    <property type="entry name" value="26S PROTEASOME NON-ATPASE REGULATORY SUBUNIT 8"/>
    <property type="match status" value="1"/>
</dbReference>
<sequence length="273" mass="31861">MSEAKNINVLFQMCSNLMKIWNKKPVNLDECGKMLEKLKVTLVEYQIDFLPSQSSTLNIEHIVTARDTLEIGAQWAIAMKNKDLFERYMAQLKCYYLDYKSDGKLSNMNSSLMESPYKAQLLGLNLLRLLSENKLSDFHTELERLKSDDLKNSVYIKHPIQIEQYMMEGSYNKHSTSIPSRSPSIDKNTLVKRWKEIAECFEKAYERLNVQEAARMLFLDSANAAINYAKNKNWKLENNYFVFHRPERVDDLVPSTELAEKTIEYAKELEMIV</sequence>
<reference evidence="7 9" key="2">
    <citation type="journal article" date="2013" name="Nature">
        <title>Insights into bilaterian evolution from three spiralian genomes.</title>
        <authorList>
            <person name="Simakov O."/>
            <person name="Marletaz F."/>
            <person name="Cho S.J."/>
            <person name="Edsinger-Gonzales E."/>
            <person name="Havlak P."/>
            <person name="Hellsten U."/>
            <person name="Kuo D.H."/>
            <person name="Larsson T."/>
            <person name="Lv J."/>
            <person name="Arendt D."/>
            <person name="Savage R."/>
            <person name="Osoegawa K."/>
            <person name="de Jong P."/>
            <person name="Grimwood J."/>
            <person name="Chapman J.A."/>
            <person name="Shapiro H."/>
            <person name="Aerts A."/>
            <person name="Otillar R.P."/>
            <person name="Terry A.Y."/>
            <person name="Boore J.L."/>
            <person name="Grigoriev I.V."/>
            <person name="Lindberg D.R."/>
            <person name="Seaver E.C."/>
            <person name="Weisblat D.A."/>
            <person name="Putnam N.H."/>
            <person name="Rokhsar D.S."/>
        </authorList>
    </citation>
    <scope>NUCLEOTIDE SEQUENCE</scope>
</reference>
<dbReference type="AlphaFoldDB" id="T1FPT8"/>
<dbReference type="GO" id="GO:0005634">
    <property type="term" value="C:nucleus"/>
    <property type="evidence" value="ECO:0000318"/>
    <property type="project" value="GO_Central"/>
</dbReference>
<evidence type="ECO:0000256" key="1">
    <source>
        <dbReference type="ARBA" id="ARBA00009627"/>
    </source>
</evidence>
<comment type="subunit">
    <text evidence="4">Component of the 19S proteasome regulatory particle complex. The 26S proteasome consists of a 20S core particle (CP) and two 19S regulatory subunits (RP). The regulatory particle is made of a lid composed of 9 subunits including PSMD8, a base containing 6 ATPases and few additional components. Interacts with DDI2. Interacts with TASOR.</text>
</comment>
<dbReference type="RefSeq" id="XP_009015512.1">
    <property type="nucleotide sequence ID" value="XM_009017264.1"/>
</dbReference>
<dbReference type="GeneID" id="20210835"/>
<dbReference type="EMBL" id="AMQM01000561">
    <property type="status" value="NOT_ANNOTATED_CDS"/>
    <property type="molecule type" value="Genomic_DNA"/>
</dbReference>
<reference evidence="9" key="1">
    <citation type="submission" date="2012-12" db="EMBL/GenBank/DDBJ databases">
        <authorList>
            <person name="Hellsten U."/>
            <person name="Grimwood J."/>
            <person name="Chapman J.A."/>
            <person name="Shapiro H."/>
            <person name="Aerts A."/>
            <person name="Otillar R.P."/>
            <person name="Terry A.Y."/>
            <person name="Boore J.L."/>
            <person name="Simakov O."/>
            <person name="Marletaz F."/>
            <person name="Cho S.-J."/>
            <person name="Edsinger-Gonzales E."/>
            <person name="Havlak P."/>
            <person name="Kuo D.-H."/>
            <person name="Larsson T."/>
            <person name="Lv J."/>
            <person name="Arendt D."/>
            <person name="Savage R."/>
            <person name="Osoegawa K."/>
            <person name="de Jong P."/>
            <person name="Lindberg D.R."/>
            <person name="Seaver E.C."/>
            <person name="Weisblat D.A."/>
            <person name="Putnam N.H."/>
            <person name="Grigoriev I.V."/>
            <person name="Rokhsar D.S."/>
        </authorList>
    </citation>
    <scope>NUCLEOTIDE SEQUENCE</scope>
</reference>
<reference evidence="8" key="3">
    <citation type="submission" date="2015-06" db="UniProtKB">
        <authorList>
            <consortium name="EnsemblMetazoa"/>
        </authorList>
    </citation>
    <scope>IDENTIFICATION</scope>
</reference>
<evidence type="ECO:0000256" key="2">
    <source>
        <dbReference type="ARBA" id="ARBA00014939"/>
    </source>
</evidence>
<dbReference type="InParanoid" id="T1FPT8"/>
<dbReference type="Gene3D" id="1.25.40.990">
    <property type="match status" value="1"/>
</dbReference>
<dbReference type="InterPro" id="IPR006746">
    <property type="entry name" value="26S_Psome_Rpn12"/>
</dbReference>
<dbReference type="CTD" id="20210835"/>
<gene>
    <name evidence="8" type="primary">20210835</name>
    <name evidence="7" type="ORF">HELRODRAFT_188276</name>
</gene>
<evidence type="ECO:0000256" key="3">
    <source>
        <dbReference type="ARBA" id="ARBA00022942"/>
    </source>
</evidence>
<dbReference type="GO" id="GO:0043161">
    <property type="term" value="P:proteasome-mediated ubiquitin-dependent protein catabolic process"/>
    <property type="evidence" value="ECO:0000318"/>
    <property type="project" value="GO_Central"/>
</dbReference>
<evidence type="ECO:0000313" key="9">
    <source>
        <dbReference type="Proteomes" id="UP000015101"/>
    </source>
</evidence>
<dbReference type="KEGG" id="hro:HELRODRAFT_188276"/>
<dbReference type="HOGENOM" id="CLU_046003_2_1_1"/>
<evidence type="ECO:0000256" key="5">
    <source>
        <dbReference type="ARBA" id="ARBA00078986"/>
    </source>
</evidence>
<proteinExistence type="inferred from homology"/>
<dbReference type="InterPro" id="IPR000717">
    <property type="entry name" value="PCI_dom"/>
</dbReference>
<comment type="similarity">
    <text evidence="1">Belongs to the proteasome subunit S14 family.</text>
</comment>
<evidence type="ECO:0000256" key="4">
    <source>
        <dbReference type="ARBA" id="ARBA00062283"/>
    </source>
</evidence>
<evidence type="ECO:0000259" key="6">
    <source>
        <dbReference type="PROSITE" id="PS50250"/>
    </source>
</evidence>
<dbReference type="Proteomes" id="UP000015101">
    <property type="component" value="Unassembled WGS sequence"/>
</dbReference>
<dbReference type="OrthoDB" id="409122at2759"/>
<dbReference type="eggNOG" id="KOG3151">
    <property type="taxonomic scope" value="Eukaryota"/>
</dbReference>
<dbReference type="Pfam" id="PF10075">
    <property type="entry name" value="CSN8_PSD8_EIF3K"/>
    <property type="match status" value="1"/>
</dbReference>
<feature type="domain" description="PCI" evidence="6">
    <location>
        <begin position="83"/>
        <end position="260"/>
    </location>
</feature>
<name>T1FPT8_HELRO</name>
<dbReference type="EnsemblMetazoa" id="HelroT188276">
    <property type="protein sequence ID" value="HelroP188276"/>
    <property type="gene ID" value="HelroG188276"/>
</dbReference>
<dbReference type="EMBL" id="KB096324">
    <property type="protein sequence ID" value="ESO06144.1"/>
    <property type="molecule type" value="Genomic_DNA"/>
</dbReference>
<dbReference type="GO" id="GO:0008541">
    <property type="term" value="C:proteasome regulatory particle, lid subcomplex"/>
    <property type="evidence" value="ECO:0000318"/>
    <property type="project" value="GO_Central"/>
</dbReference>